<comment type="similarity">
    <text evidence="6">Belongs to the BBP/SF1 family.</text>
</comment>
<name>W1NHB9_AMBTC</name>
<evidence type="ECO:0000313" key="9">
    <source>
        <dbReference type="EMBL" id="ERM95162.1"/>
    </source>
</evidence>
<accession>W1NHB9</accession>
<evidence type="ECO:0000256" key="3">
    <source>
        <dbReference type="ARBA" id="ARBA00022833"/>
    </source>
</evidence>
<sequence length="705" mass="79089">MENKQFAVRDDEENSHKENKNRSGKPFNGGKHLERENLQVSEKSNDLTDNFQVCPLIILGRNCPSSEDEFKDGVSLGRSRVVIEHETRRDEENLQDRKKSKISTDNLQVSPVTSPSLNVPSAECKWRSLERSSVVINQEMGRDGENDRTHKLDSSENSKTLEKDGETQENTGSSGKRRRSTWELESKEGEKDLVEGEGAGKRRKSGWAEDDTKIKMMGPIKLPDFVEELAVGLENDPEVQALNAQLLEINRKLRSGVVLYENKPYEPKSPSPEPIYDNLGIRINTRDCRAREKLTKERQEVISRLVQKNPSFNPPVDYKPSKLYNKLYIPVKEYPDFNFIGFLLGPRGNTLKRMERETGARIVIRGKGSVKEGRALQKHHVKLESLHDEDLHILVEADNQQSLDAAVSILEKLLNPMNGGRNKHKHEQLKELSLINGATRGKDFVRLYKEKGHKEYACPNRNSTFKANVFCLLCRDSGHLTVGCPLKCSNLGTQIDKEYHSCLLENGGGLGWPINVTRAHKAPRFALGSTLTFDHKPKKEIDISKLYVSYLHPFMNSEHLIELFAPFGQIEDAIVIKDRVTGASKGYGFVKFVYAVSAFQAITCMNGFRIGGKTLAVRVAGWPPHTSVVLMIQHSGFLHHFAKGGNDDKLGFSSSFDKVGSGRGLGFPFPFGKGAMDIGLEFSSSLGKDGFDSKGSNDNELFFFP</sequence>
<dbReference type="Gene3D" id="3.30.70.330">
    <property type="match status" value="1"/>
</dbReference>
<dbReference type="InterPro" id="IPR055256">
    <property type="entry name" value="KH_1_KHDC4/BBP-like"/>
</dbReference>
<feature type="compositionally biased region" description="Basic and acidic residues" evidence="7">
    <location>
        <begin position="180"/>
        <end position="210"/>
    </location>
</feature>
<evidence type="ECO:0000256" key="5">
    <source>
        <dbReference type="PROSITE-ProRule" id="PRU00176"/>
    </source>
</evidence>
<keyword evidence="6" id="KW-0747">Spliceosome</keyword>
<protein>
    <recommendedName>
        <fullName evidence="6">Branchpoint-bridging protein</fullName>
    </recommendedName>
</protein>
<dbReference type="GO" id="GO:0045292">
    <property type="term" value="P:mRNA cis splicing, via spliceosome"/>
    <property type="evidence" value="ECO:0000318"/>
    <property type="project" value="GO_Central"/>
</dbReference>
<evidence type="ECO:0000256" key="6">
    <source>
        <dbReference type="RuleBase" id="RU367126"/>
    </source>
</evidence>
<feature type="compositionally biased region" description="Basic and acidic residues" evidence="7">
    <location>
        <begin position="87"/>
        <end position="97"/>
    </location>
</feature>
<dbReference type="InterPro" id="IPR045071">
    <property type="entry name" value="BBP-like"/>
</dbReference>
<dbReference type="Gene3D" id="6.10.140.1790">
    <property type="match status" value="1"/>
</dbReference>
<dbReference type="InterPro" id="IPR004087">
    <property type="entry name" value="KH_dom"/>
</dbReference>
<dbReference type="PANTHER" id="PTHR11208">
    <property type="entry name" value="RNA-BINDING PROTEIN RELATED"/>
    <property type="match status" value="1"/>
</dbReference>
<feature type="compositionally biased region" description="Polar residues" evidence="7">
    <location>
        <begin position="103"/>
        <end position="119"/>
    </location>
</feature>
<dbReference type="InterPro" id="IPR000504">
    <property type="entry name" value="RRM_dom"/>
</dbReference>
<reference evidence="10" key="1">
    <citation type="journal article" date="2013" name="Science">
        <title>The Amborella genome and the evolution of flowering plants.</title>
        <authorList>
            <consortium name="Amborella Genome Project"/>
        </authorList>
    </citation>
    <scope>NUCLEOTIDE SEQUENCE [LARGE SCALE GENOMIC DNA]</scope>
</reference>
<keyword evidence="6" id="KW-0539">Nucleus</keyword>
<dbReference type="AlphaFoldDB" id="W1NHB9"/>
<dbReference type="Gene3D" id="3.30.1370.10">
    <property type="entry name" value="K Homology domain, type 1"/>
    <property type="match status" value="1"/>
</dbReference>
<dbReference type="HOGENOM" id="CLU_391476_0_0_1"/>
<dbReference type="SUPFAM" id="SSF54928">
    <property type="entry name" value="RNA-binding domain, RBD"/>
    <property type="match status" value="1"/>
</dbReference>
<feature type="domain" description="RRM" evidence="8">
    <location>
        <begin position="544"/>
        <end position="622"/>
    </location>
</feature>
<dbReference type="InterPro" id="IPR035979">
    <property type="entry name" value="RBD_domain_sf"/>
</dbReference>
<keyword evidence="6" id="KW-0508">mRNA splicing</keyword>
<feature type="region of interest" description="Disordered" evidence="7">
    <location>
        <begin position="136"/>
        <end position="210"/>
    </location>
</feature>
<keyword evidence="1 6" id="KW-0479">Metal-binding</keyword>
<evidence type="ECO:0000256" key="7">
    <source>
        <dbReference type="SAM" id="MobiDB-lite"/>
    </source>
</evidence>
<feature type="region of interest" description="Disordered" evidence="7">
    <location>
        <begin position="1"/>
        <end position="43"/>
    </location>
</feature>
<comment type="function">
    <text evidence="6">Necessary for the splicing of pre-mRNA. Has a role in the recognition of the branch site (5'-UACUAAC-3'), the pyrimidine tract and the 3'-splice site at the 3'-end of introns.</text>
</comment>
<keyword evidence="3 6" id="KW-0862">Zinc</keyword>
<dbReference type="GO" id="GO:0008270">
    <property type="term" value="F:zinc ion binding"/>
    <property type="evidence" value="ECO:0007669"/>
    <property type="project" value="UniProtKB-UniRule"/>
</dbReference>
<dbReference type="STRING" id="13333.W1NHB9"/>
<evidence type="ECO:0000256" key="4">
    <source>
        <dbReference type="ARBA" id="ARBA00022884"/>
    </source>
</evidence>
<dbReference type="SUPFAM" id="SSF54791">
    <property type="entry name" value="Eukaryotic type KH-domain (KH-domain type I)"/>
    <property type="match status" value="1"/>
</dbReference>
<keyword evidence="6" id="KW-0507">mRNA processing</keyword>
<dbReference type="InterPro" id="IPR036612">
    <property type="entry name" value="KH_dom_type_1_sf"/>
</dbReference>
<evidence type="ECO:0000256" key="2">
    <source>
        <dbReference type="ARBA" id="ARBA00022771"/>
    </source>
</evidence>
<organism evidence="9 10">
    <name type="scientific">Amborella trichopoda</name>
    <dbReference type="NCBI Taxonomy" id="13333"/>
    <lineage>
        <taxon>Eukaryota</taxon>
        <taxon>Viridiplantae</taxon>
        <taxon>Streptophyta</taxon>
        <taxon>Embryophyta</taxon>
        <taxon>Tracheophyta</taxon>
        <taxon>Spermatophyta</taxon>
        <taxon>Magnoliopsida</taxon>
        <taxon>Amborellales</taxon>
        <taxon>Amborellaceae</taxon>
        <taxon>Amborella</taxon>
    </lineage>
</organism>
<dbReference type="PANTHER" id="PTHR11208:SF45">
    <property type="entry name" value="SPLICING FACTOR 1"/>
    <property type="match status" value="1"/>
</dbReference>
<dbReference type="SMART" id="SM00360">
    <property type="entry name" value="RRM"/>
    <property type="match status" value="1"/>
</dbReference>
<dbReference type="PROSITE" id="PS50084">
    <property type="entry name" value="KH_TYPE_1"/>
    <property type="match status" value="1"/>
</dbReference>
<proteinExistence type="inferred from homology"/>
<dbReference type="GO" id="GO:0005681">
    <property type="term" value="C:spliceosomal complex"/>
    <property type="evidence" value="ECO:0007669"/>
    <property type="project" value="UniProtKB-KW"/>
</dbReference>
<dbReference type="EMBL" id="KI397501">
    <property type="protein sequence ID" value="ERM95162.1"/>
    <property type="molecule type" value="Genomic_DNA"/>
</dbReference>
<feature type="compositionally biased region" description="Basic and acidic residues" evidence="7">
    <location>
        <begin position="140"/>
        <end position="166"/>
    </location>
</feature>
<dbReference type="Pfam" id="PF16275">
    <property type="entry name" value="SF1-HH"/>
    <property type="match status" value="1"/>
</dbReference>
<evidence type="ECO:0000313" key="10">
    <source>
        <dbReference type="Proteomes" id="UP000017836"/>
    </source>
</evidence>
<dbReference type="eggNOG" id="KOG0119">
    <property type="taxonomic scope" value="Eukaryota"/>
</dbReference>
<dbReference type="GO" id="GO:0005634">
    <property type="term" value="C:nucleus"/>
    <property type="evidence" value="ECO:0000318"/>
    <property type="project" value="GO_Central"/>
</dbReference>
<dbReference type="SMART" id="SM00322">
    <property type="entry name" value="KH"/>
    <property type="match status" value="1"/>
</dbReference>
<keyword evidence="10" id="KW-1185">Reference proteome</keyword>
<evidence type="ECO:0000259" key="8">
    <source>
        <dbReference type="PROSITE" id="PS50102"/>
    </source>
</evidence>
<dbReference type="Proteomes" id="UP000017836">
    <property type="component" value="Unassembled WGS sequence"/>
</dbReference>
<evidence type="ECO:0000256" key="1">
    <source>
        <dbReference type="ARBA" id="ARBA00022723"/>
    </source>
</evidence>
<dbReference type="Pfam" id="PF22675">
    <property type="entry name" value="KH-I_KHDC4-BBP"/>
    <property type="match status" value="1"/>
</dbReference>
<feature type="region of interest" description="Disordered" evidence="7">
    <location>
        <begin position="87"/>
        <end position="122"/>
    </location>
</feature>
<dbReference type="InterPro" id="IPR047086">
    <property type="entry name" value="SF1-HH_sf"/>
</dbReference>
<keyword evidence="4 5" id="KW-0694">RNA-binding</keyword>
<dbReference type="GO" id="GO:0045131">
    <property type="term" value="F:pre-mRNA branch point binding"/>
    <property type="evidence" value="ECO:0007669"/>
    <property type="project" value="UniProtKB-UniRule"/>
</dbReference>
<dbReference type="GO" id="GO:0003729">
    <property type="term" value="F:mRNA binding"/>
    <property type="evidence" value="ECO:0000318"/>
    <property type="project" value="GO_Central"/>
</dbReference>
<gene>
    <name evidence="9" type="ORF">AMTR_s00009p00262590</name>
</gene>
<feature type="compositionally biased region" description="Basic and acidic residues" evidence="7">
    <location>
        <begin position="1"/>
        <end position="21"/>
    </location>
</feature>
<dbReference type="InterPro" id="IPR032570">
    <property type="entry name" value="SF1-HH"/>
</dbReference>
<dbReference type="CDD" id="cd02395">
    <property type="entry name" value="KH-I_BBP"/>
    <property type="match status" value="1"/>
</dbReference>
<dbReference type="Pfam" id="PF00076">
    <property type="entry name" value="RRM_1"/>
    <property type="match status" value="1"/>
</dbReference>
<dbReference type="Gramene" id="ERM95162">
    <property type="protein sequence ID" value="ERM95162"/>
    <property type="gene ID" value="AMTR_s00009p00262590"/>
</dbReference>
<keyword evidence="2 6" id="KW-0863">Zinc-finger</keyword>
<dbReference type="InterPro" id="IPR012677">
    <property type="entry name" value="Nucleotide-bd_a/b_plait_sf"/>
</dbReference>
<comment type="subcellular location">
    <subcellularLocation>
        <location evidence="6">Nucleus</location>
    </subcellularLocation>
</comment>
<dbReference type="PROSITE" id="PS50102">
    <property type="entry name" value="RRM"/>
    <property type="match status" value="1"/>
</dbReference>